<evidence type="ECO:0000259" key="5">
    <source>
        <dbReference type="Pfam" id="PF04198"/>
    </source>
</evidence>
<dbReference type="Pfam" id="PF21715">
    <property type="entry name" value="CggR_N"/>
    <property type="match status" value="1"/>
</dbReference>
<dbReference type="Proteomes" id="UP000298484">
    <property type="component" value="Unassembled WGS sequence"/>
</dbReference>
<protein>
    <submittedName>
        <fullName evidence="7">Uncharacterized protein</fullName>
    </submittedName>
</protein>
<keyword evidence="4" id="KW-0804">Transcription</keyword>
<dbReference type="RefSeq" id="WP_135109618.1">
    <property type="nucleotide sequence ID" value="NZ_SRHY01000007.1"/>
</dbReference>
<feature type="domain" description="Sugar-binding" evidence="5">
    <location>
        <begin position="91"/>
        <end position="339"/>
    </location>
</feature>
<name>A0A4Y9AG48_9BACI</name>
<dbReference type="InterPro" id="IPR036388">
    <property type="entry name" value="WH-like_DNA-bd_sf"/>
</dbReference>
<gene>
    <name evidence="7" type="ORF">E4U82_07665</name>
</gene>
<comment type="caution">
    <text evidence="7">The sequence shown here is derived from an EMBL/GenBank/DDBJ whole genome shotgun (WGS) entry which is preliminary data.</text>
</comment>
<dbReference type="EMBL" id="SRHY01000007">
    <property type="protein sequence ID" value="TFJ93354.1"/>
    <property type="molecule type" value="Genomic_DNA"/>
</dbReference>
<evidence type="ECO:0000256" key="3">
    <source>
        <dbReference type="ARBA" id="ARBA00023125"/>
    </source>
</evidence>
<dbReference type="SUPFAM" id="SSF46785">
    <property type="entry name" value="Winged helix' DNA-binding domain"/>
    <property type="match status" value="1"/>
</dbReference>
<proteinExistence type="inferred from homology"/>
<dbReference type="SUPFAM" id="SSF100950">
    <property type="entry name" value="NagB/RpiA/CoA transferase-like"/>
    <property type="match status" value="1"/>
</dbReference>
<dbReference type="OrthoDB" id="9793820at2"/>
<feature type="domain" description="CggR N-terminal DNA binding" evidence="6">
    <location>
        <begin position="18"/>
        <end position="88"/>
    </location>
</feature>
<reference evidence="7 8" key="1">
    <citation type="submission" date="2019-03" db="EMBL/GenBank/DDBJ databases">
        <title>Genome sequence of Lentibacillus salicampi ATCC BAA-719.</title>
        <authorList>
            <person name="Maclea K.S."/>
            <person name="Simoes Junior M."/>
        </authorList>
    </citation>
    <scope>NUCLEOTIDE SEQUENCE [LARGE SCALE GENOMIC DNA]</scope>
    <source>
        <strain evidence="7 8">ATCC BAA-719</strain>
    </source>
</reference>
<dbReference type="Gene3D" id="3.40.50.1360">
    <property type="match status" value="1"/>
</dbReference>
<keyword evidence="8" id="KW-1185">Reference proteome</keyword>
<dbReference type="InterPro" id="IPR051054">
    <property type="entry name" value="SorC_transcr_regulators"/>
</dbReference>
<dbReference type="AlphaFoldDB" id="A0A4Y9AG48"/>
<dbReference type="InterPro" id="IPR036390">
    <property type="entry name" value="WH_DNA-bd_sf"/>
</dbReference>
<keyword evidence="2" id="KW-0805">Transcription regulation</keyword>
<evidence type="ECO:0000259" key="6">
    <source>
        <dbReference type="Pfam" id="PF21715"/>
    </source>
</evidence>
<sequence>MHELVDMQKKLYPDLLEVMEERYLLLQNIELLQPIGRRALADNTHLTERHVRGEVDVLSRQNLIQMSAKGMQLTKEGKLVIEELAAFMHEVMGLNVLEKQLQDTLHVDNIIIVPGNSDELNWVKQEMGKACVSFLEKHLTSRQTIAVTGGTTMAAVAEMMSPFHDNRASLFVPARGGIGEKEENQANTIAAKMARQANGSYRLLYVPDPLSETSYKTMIKEPAVIEVLKLIQGSDIVLHGIGDAITMARRRKTSETVIQKLQAENAVSEAFGYYFDADGNIVHKVRTIGLHMDDLSEPGPTVMTVAGGKSKAQAITSYFKQGKSDLLITDEAAAEAILRDNPSL</sequence>
<dbReference type="PANTHER" id="PTHR34294:SF5">
    <property type="entry name" value="CENTRAL GLYCOLYTIC GENES REGULATOR"/>
    <property type="match status" value="1"/>
</dbReference>
<evidence type="ECO:0000256" key="2">
    <source>
        <dbReference type="ARBA" id="ARBA00023015"/>
    </source>
</evidence>
<organism evidence="7 8">
    <name type="scientific">Lentibacillus salicampi</name>
    <dbReference type="NCBI Taxonomy" id="175306"/>
    <lineage>
        <taxon>Bacteria</taxon>
        <taxon>Bacillati</taxon>
        <taxon>Bacillota</taxon>
        <taxon>Bacilli</taxon>
        <taxon>Bacillales</taxon>
        <taxon>Bacillaceae</taxon>
        <taxon>Lentibacillus</taxon>
    </lineage>
</organism>
<evidence type="ECO:0000313" key="7">
    <source>
        <dbReference type="EMBL" id="TFJ93354.1"/>
    </source>
</evidence>
<dbReference type="InterPro" id="IPR037171">
    <property type="entry name" value="NagB/RpiA_transferase-like"/>
</dbReference>
<evidence type="ECO:0000256" key="4">
    <source>
        <dbReference type="ARBA" id="ARBA00023163"/>
    </source>
</evidence>
<accession>A0A4Y9AG48</accession>
<evidence type="ECO:0000313" key="8">
    <source>
        <dbReference type="Proteomes" id="UP000298484"/>
    </source>
</evidence>
<dbReference type="GO" id="GO:0030246">
    <property type="term" value="F:carbohydrate binding"/>
    <property type="evidence" value="ECO:0007669"/>
    <property type="project" value="InterPro"/>
</dbReference>
<dbReference type="Gene3D" id="1.10.10.10">
    <property type="entry name" value="Winged helix-like DNA-binding domain superfamily/Winged helix DNA-binding domain"/>
    <property type="match status" value="1"/>
</dbReference>
<dbReference type="InterPro" id="IPR048715">
    <property type="entry name" value="CggR_N"/>
</dbReference>
<comment type="similarity">
    <text evidence="1">Belongs to the SorC transcriptional regulatory family.</text>
</comment>
<dbReference type="Pfam" id="PF04198">
    <property type="entry name" value="Sugar-bind"/>
    <property type="match status" value="1"/>
</dbReference>
<dbReference type="PANTHER" id="PTHR34294">
    <property type="entry name" value="TRANSCRIPTIONAL REGULATOR-RELATED"/>
    <property type="match status" value="1"/>
</dbReference>
<evidence type="ECO:0000256" key="1">
    <source>
        <dbReference type="ARBA" id="ARBA00010466"/>
    </source>
</evidence>
<dbReference type="InterPro" id="IPR007324">
    <property type="entry name" value="Sugar-bd_dom_put"/>
</dbReference>
<dbReference type="GO" id="GO:0003677">
    <property type="term" value="F:DNA binding"/>
    <property type="evidence" value="ECO:0007669"/>
    <property type="project" value="UniProtKB-KW"/>
</dbReference>
<keyword evidence="3" id="KW-0238">DNA-binding</keyword>